<name>A0A426TWX1_9CHLR</name>
<dbReference type="PANTHER" id="PTHR12526">
    <property type="entry name" value="GLYCOSYLTRANSFERASE"/>
    <property type="match status" value="1"/>
</dbReference>
<proteinExistence type="predicted"/>
<protein>
    <submittedName>
        <fullName evidence="1">Glycosyltransferase</fullName>
    </submittedName>
</protein>
<dbReference type="Gene3D" id="3.40.50.2000">
    <property type="entry name" value="Glycogen Phosphorylase B"/>
    <property type="match status" value="1"/>
</dbReference>
<dbReference type="Proteomes" id="UP000280307">
    <property type="component" value="Unassembled WGS sequence"/>
</dbReference>
<dbReference type="CDD" id="cd03801">
    <property type="entry name" value="GT4_PimA-like"/>
    <property type="match status" value="1"/>
</dbReference>
<dbReference type="GO" id="GO:0016757">
    <property type="term" value="F:glycosyltransferase activity"/>
    <property type="evidence" value="ECO:0007669"/>
    <property type="project" value="TreeGrafter"/>
</dbReference>
<dbReference type="SUPFAM" id="SSF53756">
    <property type="entry name" value="UDP-Glycosyltransferase/glycogen phosphorylase"/>
    <property type="match status" value="1"/>
</dbReference>
<reference evidence="1 2" key="1">
    <citation type="submission" date="2018-12" db="EMBL/GenBank/DDBJ databases">
        <title>Genome Sequence of Candidatus Viridilinea halotolerans isolated from saline sulfide-rich spring.</title>
        <authorList>
            <person name="Grouzdev D.S."/>
            <person name="Burganskaya E.I."/>
            <person name="Krutkina M.S."/>
            <person name="Sukhacheva M.V."/>
            <person name="Gorlenko V.M."/>
        </authorList>
    </citation>
    <scope>NUCLEOTIDE SEQUENCE [LARGE SCALE GENOMIC DNA]</scope>
    <source>
        <strain evidence="1">Chok-6</strain>
    </source>
</reference>
<dbReference type="PANTHER" id="PTHR12526:SF600">
    <property type="entry name" value="GLYCOSYL TRANSFERASE GROUP 1"/>
    <property type="match status" value="1"/>
</dbReference>
<dbReference type="AlphaFoldDB" id="A0A426TWX1"/>
<dbReference type="Pfam" id="PF13692">
    <property type="entry name" value="Glyco_trans_1_4"/>
    <property type="match status" value="1"/>
</dbReference>
<comment type="caution">
    <text evidence="1">The sequence shown here is derived from an EMBL/GenBank/DDBJ whole genome shotgun (WGS) entry which is preliminary data.</text>
</comment>
<gene>
    <name evidence="1" type="ORF">EI684_13855</name>
</gene>
<organism evidence="1 2">
    <name type="scientific">Candidatus Viridilinea halotolerans</name>
    <dbReference type="NCBI Taxonomy" id="2491704"/>
    <lineage>
        <taxon>Bacteria</taxon>
        <taxon>Bacillati</taxon>
        <taxon>Chloroflexota</taxon>
        <taxon>Chloroflexia</taxon>
        <taxon>Chloroflexales</taxon>
        <taxon>Chloroflexineae</taxon>
        <taxon>Oscillochloridaceae</taxon>
        <taxon>Candidatus Viridilinea</taxon>
    </lineage>
</organism>
<sequence length="225" mass="23960">REDAGTRGCEAAGTRGCEDAGTRGCEAASGWRGGAPNVVFMGSFRAWHGVTDFVRAALLLLKQGRNVHFTLIGDGPERGAAQDLAAPFAHAFTFTGAVPYDAIPALLAAADVGVAPFNTASHPALRAAGFFWSPLKIYEYMAAGLPVVTAAIPPLDTVIRDGQEGLLYREGHVVGLAAALTRLLDDPARALAYGQAARERVVTHYSWQHHCAELERILDCSRYCP</sequence>
<dbReference type="EMBL" id="RSAS01000555">
    <property type="protein sequence ID" value="RRR70107.1"/>
    <property type="molecule type" value="Genomic_DNA"/>
</dbReference>
<evidence type="ECO:0000313" key="1">
    <source>
        <dbReference type="EMBL" id="RRR70107.1"/>
    </source>
</evidence>
<keyword evidence="1" id="KW-0808">Transferase</keyword>
<evidence type="ECO:0000313" key="2">
    <source>
        <dbReference type="Proteomes" id="UP000280307"/>
    </source>
</evidence>
<feature type="non-terminal residue" evidence="1">
    <location>
        <position position="1"/>
    </location>
</feature>
<accession>A0A426TWX1</accession>